<proteinExistence type="predicted"/>
<dbReference type="InterPro" id="IPR044929">
    <property type="entry name" value="DNA/RNA_non-sp_Endonuclease_sf"/>
</dbReference>
<name>A0A841CAZ0_9LACT</name>
<dbReference type="AlphaFoldDB" id="A0A841CAZ0"/>
<dbReference type="RefSeq" id="WP_183540729.1">
    <property type="nucleotide sequence ID" value="NZ_JACHHV010000030.1"/>
</dbReference>
<dbReference type="Proteomes" id="UP000562464">
    <property type="component" value="Unassembled WGS sequence"/>
</dbReference>
<dbReference type="Gene3D" id="3.40.570.10">
    <property type="entry name" value="Extracellular Endonuclease, subunit A"/>
    <property type="match status" value="1"/>
</dbReference>
<protein>
    <submittedName>
        <fullName evidence="3">DNA-entry nuclease</fullName>
    </submittedName>
</protein>
<comment type="caution">
    <text evidence="3">The sequence shown here is derived from an EMBL/GenBank/DDBJ whole genome shotgun (WGS) entry which is preliminary data.</text>
</comment>
<evidence type="ECO:0000256" key="2">
    <source>
        <dbReference type="SAM" id="SignalP"/>
    </source>
</evidence>
<dbReference type="EMBL" id="JACHHV010000030">
    <property type="protein sequence ID" value="MBB5888559.1"/>
    <property type="molecule type" value="Genomic_DNA"/>
</dbReference>
<gene>
    <name evidence="3" type="ORF">HNQ37_001460</name>
</gene>
<evidence type="ECO:0000256" key="1">
    <source>
        <dbReference type="SAM" id="MobiDB-lite"/>
    </source>
</evidence>
<feature type="chain" id="PRO_5032678608" evidence="2">
    <location>
        <begin position="29"/>
        <end position="327"/>
    </location>
</feature>
<sequence>MKNKFKLLFVALTISLFLSVGFSQQVQAANQSRTQIKTYLIDYTNQSYPGPTQNYYYDNGAADMTGFTKIKSGQALFLPDSQGRSGTAVAILTYSEFVASKGARQGNPLKPPYYPKNVKTSISFSLTGKTEKGYIWNKSHSIADSLLGKLSYSSKYNFTSGTRSQNVGANDRGGMRFPEEIAENYWKSHPNTNITISYMTTPIYNGNEKIPRGSIVDEKSSDDTINTEIVVINSAEDLLINYNTGSFTHTKNSSSKSGQTEPSTSIVSQVPLSPASSSRLVYVANKGKSDTYWYNENDMPASTNKTNVITIIESQAISVGKHASKAE</sequence>
<accession>A0A841CAZ0</accession>
<feature type="signal peptide" evidence="2">
    <location>
        <begin position="1"/>
        <end position="28"/>
    </location>
</feature>
<keyword evidence="2" id="KW-0732">Signal</keyword>
<reference evidence="3 4" key="1">
    <citation type="submission" date="2020-08" db="EMBL/GenBank/DDBJ databases">
        <title>Genomic Encyclopedia of Type Strains, Phase IV (KMG-IV): sequencing the most valuable type-strain genomes for metagenomic binning, comparative biology and taxonomic classification.</title>
        <authorList>
            <person name="Goeker M."/>
        </authorList>
    </citation>
    <scope>NUCLEOTIDE SEQUENCE [LARGE SCALE GENOMIC DNA]</scope>
    <source>
        <strain evidence="3 4">DSM 14925</strain>
    </source>
</reference>
<keyword evidence="4" id="KW-1185">Reference proteome</keyword>
<evidence type="ECO:0000313" key="3">
    <source>
        <dbReference type="EMBL" id="MBB5888559.1"/>
    </source>
</evidence>
<organism evidence="3 4">
    <name type="scientific">Lactovum miscens</name>
    <dbReference type="NCBI Taxonomy" id="190387"/>
    <lineage>
        <taxon>Bacteria</taxon>
        <taxon>Bacillati</taxon>
        <taxon>Bacillota</taxon>
        <taxon>Bacilli</taxon>
        <taxon>Lactobacillales</taxon>
        <taxon>Streptococcaceae</taxon>
        <taxon>Lactovum</taxon>
    </lineage>
</organism>
<feature type="region of interest" description="Disordered" evidence="1">
    <location>
        <begin position="249"/>
        <end position="271"/>
    </location>
</feature>
<evidence type="ECO:0000313" key="4">
    <source>
        <dbReference type="Proteomes" id="UP000562464"/>
    </source>
</evidence>